<accession>A0A117LB15</accession>
<evidence type="ECO:0000256" key="7">
    <source>
        <dbReference type="ARBA" id="ARBA00023136"/>
    </source>
</evidence>
<evidence type="ECO:0000256" key="8">
    <source>
        <dbReference type="RuleBase" id="RU363032"/>
    </source>
</evidence>
<dbReference type="PROSITE" id="PS50928">
    <property type="entry name" value="ABC_TM1"/>
    <property type="match status" value="1"/>
</dbReference>
<dbReference type="CDD" id="cd06261">
    <property type="entry name" value="TM_PBP2"/>
    <property type="match status" value="1"/>
</dbReference>
<evidence type="ECO:0000256" key="6">
    <source>
        <dbReference type="ARBA" id="ARBA00022989"/>
    </source>
</evidence>
<dbReference type="GO" id="GO:0005886">
    <property type="term" value="C:plasma membrane"/>
    <property type="evidence" value="ECO:0007669"/>
    <property type="project" value="UniProtKB-SubCell"/>
</dbReference>
<name>A0A117LB15_9THEO</name>
<dbReference type="PANTHER" id="PTHR30450:SF1">
    <property type="entry name" value="D-METHIONINE TRANSPORT SYSTEM PERMEASE PROTEIN METI-RELATED"/>
    <property type="match status" value="1"/>
</dbReference>
<evidence type="ECO:0000256" key="5">
    <source>
        <dbReference type="ARBA" id="ARBA00022692"/>
    </source>
</evidence>
<dbReference type="EMBL" id="LGFO01000290">
    <property type="protein sequence ID" value="KUK35694.1"/>
    <property type="molecule type" value="Genomic_DNA"/>
</dbReference>
<dbReference type="OMA" id="TFWSAIF"/>
<evidence type="ECO:0000313" key="11">
    <source>
        <dbReference type="Proteomes" id="UP000053326"/>
    </source>
</evidence>
<evidence type="ECO:0000256" key="3">
    <source>
        <dbReference type="ARBA" id="ARBA00022448"/>
    </source>
</evidence>
<dbReference type="Proteomes" id="UP000053326">
    <property type="component" value="Unassembled WGS sequence"/>
</dbReference>
<dbReference type="PANTHER" id="PTHR30450">
    <property type="entry name" value="ABC TRANSPORTER PERMEASE"/>
    <property type="match status" value="1"/>
</dbReference>
<evidence type="ECO:0000256" key="4">
    <source>
        <dbReference type="ARBA" id="ARBA00022475"/>
    </source>
</evidence>
<evidence type="ECO:0000259" key="9">
    <source>
        <dbReference type="PROSITE" id="PS50928"/>
    </source>
</evidence>
<dbReference type="InterPro" id="IPR035906">
    <property type="entry name" value="MetI-like_sf"/>
</dbReference>
<dbReference type="GO" id="GO:0048473">
    <property type="term" value="P:D-methionine transmembrane transport"/>
    <property type="evidence" value="ECO:0007669"/>
    <property type="project" value="TreeGrafter"/>
</dbReference>
<dbReference type="NCBIfam" id="NF008049">
    <property type="entry name" value="PRK10782.1"/>
    <property type="match status" value="1"/>
</dbReference>
<comment type="caution">
    <text evidence="10">The sequence shown here is derived from an EMBL/GenBank/DDBJ whole genome shotgun (WGS) entry which is preliminary data.</text>
</comment>
<dbReference type="InterPro" id="IPR000515">
    <property type="entry name" value="MetI-like"/>
</dbReference>
<dbReference type="PATRIC" id="fig|85874.4.peg.1315"/>
<keyword evidence="6 8" id="KW-1133">Transmembrane helix</keyword>
<proteinExistence type="inferred from homology"/>
<feature type="transmembrane region" description="Helical" evidence="8">
    <location>
        <begin position="192"/>
        <end position="212"/>
    </location>
</feature>
<dbReference type="InterPro" id="IPR051322">
    <property type="entry name" value="AA_ABC_Transporter_Permease"/>
</dbReference>
<dbReference type="Pfam" id="PF00528">
    <property type="entry name" value="BPD_transp_1"/>
    <property type="match status" value="1"/>
</dbReference>
<comment type="similarity">
    <text evidence="2">Belongs to the binding-protein-dependent transport system permease family. CysTW subfamily.</text>
</comment>
<feature type="transmembrane region" description="Helical" evidence="8">
    <location>
        <begin position="22"/>
        <end position="45"/>
    </location>
</feature>
<keyword evidence="7 8" id="KW-0472">Membrane</keyword>
<dbReference type="SUPFAM" id="SSF161098">
    <property type="entry name" value="MetI-like"/>
    <property type="match status" value="1"/>
</dbReference>
<evidence type="ECO:0000256" key="1">
    <source>
        <dbReference type="ARBA" id="ARBA00004651"/>
    </source>
</evidence>
<gene>
    <name evidence="10" type="ORF">XD66_1598</name>
</gene>
<sequence>MFDLAANAWVVDRVLLATWETIYMVAISTFMSYVFGLPLGVILVVTSEGHILENRWINSVIGSIVNATRSVPFIIFLILIIPLTRLIVGTSIGTVASIVPLTLAAIPFVARLVETSLKEIEWGLVEAALSMGASAWQVISKVLIPEALPSLLRGVAITTINLVGYSAMAGVVGGGGLGTLAYYYGYQRYQNTVMWITVIVLIVLVQLVQMLGDASAAKITNRRR</sequence>
<dbReference type="FunFam" id="1.10.3720.10:FF:000002">
    <property type="entry name" value="D-methionine ABC transporter permease MetI"/>
    <property type="match status" value="1"/>
</dbReference>
<evidence type="ECO:0000313" key="10">
    <source>
        <dbReference type="EMBL" id="KUK35694.1"/>
    </source>
</evidence>
<feature type="transmembrane region" description="Helical" evidence="8">
    <location>
        <begin position="57"/>
        <end position="81"/>
    </location>
</feature>
<evidence type="ECO:0000256" key="2">
    <source>
        <dbReference type="ARBA" id="ARBA00007069"/>
    </source>
</evidence>
<feature type="transmembrane region" description="Helical" evidence="8">
    <location>
        <begin position="87"/>
        <end position="110"/>
    </location>
</feature>
<keyword evidence="4" id="KW-1003">Cell membrane</keyword>
<keyword evidence="3 8" id="KW-0813">Transport</keyword>
<dbReference type="AlphaFoldDB" id="A0A117LB15"/>
<keyword evidence="5 8" id="KW-0812">Transmembrane</keyword>
<protein>
    <submittedName>
        <fullName evidence="10">Putative D-methionine transport system permease protein MetI</fullName>
    </submittedName>
</protein>
<reference evidence="11" key="1">
    <citation type="journal article" date="2015" name="MBio">
        <title>Genome-Resolved Metagenomic Analysis Reveals Roles for Candidate Phyla and Other Microbial Community Members in Biogeochemical Transformations in Oil Reservoirs.</title>
        <authorList>
            <person name="Hu P."/>
            <person name="Tom L."/>
            <person name="Singh A."/>
            <person name="Thomas B.C."/>
            <person name="Baker B.J."/>
            <person name="Piceno Y.M."/>
            <person name="Andersen G.L."/>
            <person name="Banfield J.F."/>
        </authorList>
    </citation>
    <scope>NUCLEOTIDE SEQUENCE [LARGE SCALE GENOMIC DNA]</scope>
</reference>
<feature type="transmembrane region" description="Helical" evidence="8">
    <location>
        <begin position="164"/>
        <end position="185"/>
    </location>
</feature>
<comment type="subcellular location">
    <subcellularLocation>
        <location evidence="1 8">Cell membrane</location>
        <topology evidence="1 8">Multi-pass membrane protein</topology>
    </subcellularLocation>
</comment>
<organism evidence="10 11">
    <name type="scientific">Thermacetogenium phaeum</name>
    <dbReference type="NCBI Taxonomy" id="85874"/>
    <lineage>
        <taxon>Bacteria</taxon>
        <taxon>Bacillati</taxon>
        <taxon>Bacillota</taxon>
        <taxon>Clostridia</taxon>
        <taxon>Thermoanaerobacterales</taxon>
        <taxon>Thermoanaerobacteraceae</taxon>
        <taxon>Thermacetogenium</taxon>
    </lineage>
</organism>
<feature type="domain" description="ABC transmembrane type-1" evidence="9">
    <location>
        <begin position="18"/>
        <end position="212"/>
    </location>
</feature>
<dbReference type="Gene3D" id="1.10.3720.10">
    <property type="entry name" value="MetI-like"/>
    <property type="match status" value="1"/>
</dbReference>